<feature type="region of interest" description="Disordered" evidence="1">
    <location>
        <begin position="1"/>
        <end position="49"/>
    </location>
</feature>
<name>A0ABR0FJX8_9PEZI</name>
<protein>
    <submittedName>
        <fullName evidence="3">Uncharacterized protein</fullName>
    </submittedName>
</protein>
<evidence type="ECO:0000256" key="2">
    <source>
        <dbReference type="SAM" id="Phobius"/>
    </source>
</evidence>
<keyword evidence="4" id="KW-1185">Reference proteome</keyword>
<keyword evidence="2" id="KW-0812">Transmembrane</keyword>
<evidence type="ECO:0000313" key="4">
    <source>
        <dbReference type="Proteomes" id="UP001322138"/>
    </source>
</evidence>
<gene>
    <name evidence="3" type="ORF">QC761_301960</name>
</gene>
<dbReference type="EMBL" id="JAFFGZ010000005">
    <property type="protein sequence ID" value="KAK4644119.1"/>
    <property type="molecule type" value="Genomic_DNA"/>
</dbReference>
<proteinExistence type="predicted"/>
<organism evidence="3 4">
    <name type="scientific">Podospora bellae-mahoneyi</name>
    <dbReference type="NCBI Taxonomy" id="2093777"/>
    <lineage>
        <taxon>Eukaryota</taxon>
        <taxon>Fungi</taxon>
        <taxon>Dikarya</taxon>
        <taxon>Ascomycota</taxon>
        <taxon>Pezizomycotina</taxon>
        <taxon>Sordariomycetes</taxon>
        <taxon>Sordariomycetidae</taxon>
        <taxon>Sordariales</taxon>
        <taxon>Podosporaceae</taxon>
        <taxon>Podospora</taxon>
    </lineage>
</organism>
<dbReference type="RefSeq" id="XP_062733095.1">
    <property type="nucleotide sequence ID" value="XM_062877343.1"/>
</dbReference>
<comment type="caution">
    <text evidence="3">The sequence shown here is derived from an EMBL/GenBank/DDBJ whole genome shotgun (WGS) entry which is preliminary data.</text>
</comment>
<evidence type="ECO:0000313" key="3">
    <source>
        <dbReference type="EMBL" id="KAK4644119.1"/>
    </source>
</evidence>
<accession>A0ABR0FJX8</accession>
<dbReference type="Proteomes" id="UP001322138">
    <property type="component" value="Unassembled WGS sequence"/>
</dbReference>
<evidence type="ECO:0000256" key="1">
    <source>
        <dbReference type="SAM" id="MobiDB-lite"/>
    </source>
</evidence>
<keyword evidence="2" id="KW-0472">Membrane</keyword>
<feature type="compositionally biased region" description="Polar residues" evidence="1">
    <location>
        <begin position="12"/>
        <end position="21"/>
    </location>
</feature>
<keyword evidence="2" id="KW-1133">Transmembrane helix</keyword>
<reference evidence="3 4" key="1">
    <citation type="journal article" date="2023" name="bioRxiv">
        <title>High-quality genome assemblies of four members of thePodospora anserinaspecies complex.</title>
        <authorList>
            <person name="Ament-Velasquez S.L."/>
            <person name="Vogan A.A."/>
            <person name="Wallerman O."/>
            <person name="Hartmann F."/>
            <person name="Gautier V."/>
            <person name="Silar P."/>
            <person name="Giraud T."/>
            <person name="Johannesson H."/>
        </authorList>
    </citation>
    <scope>NUCLEOTIDE SEQUENCE [LARGE SCALE GENOMIC DNA]</scope>
    <source>
        <strain evidence="3 4">CBS 112042</strain>
    </source>
</reference>
<feature type="transmembrane region" description="Helical" evidence="2">
    <location>
        <begin position="89"/>
        <end position="109"/>
    </location>
</feature>
<feature type="transmembrane region" description="Helical" evidence="2">
    <location>
        <begin position="115"/>
        <end position="141"/>
    </location>
</feature>
<sequence length="185" mass="20454">MGDTRLKMVGGATTSSSSTLDRPNLNRLTRRSHSQRSSDPGDLPHVSPLPSNPLDVMEQGYMADDHHNFRHAQEKGSEKISYRRSAIKFIRTSWASFVSFSKWAVRILLGQNPAWNSAIMVLATYLGILVAISSIFGWPVLPLIRIRGRQGSSVIPFGGGSLSRARPCHTTTINNYSPTTINNYV</sequence>
<dbReference type="GeneID" id="87896825"/>